<reference evidence="1" key="1">
    <citation type="submission" date="2019-08" db="EMBL/GenBank/DDBJ databases">
        <authorList>
            <person name="Kucharzyk K."/>
            <person name="Murdoch R.W."/>
            <person name="Higgins S."/>
            <person name="Loffler F."/>
        </authorList>
    </citation>
    <scope>NUCLEOTIDE SEQUENCE</scope>
</reference>
<proteinExistence type="predicted"/>
<dbReference type="EMBL" id="VSSQ01000503">
    <property type="protein sequence ID" value="MPL96290.1"/>
    <property type="molecule type" value="Genomic_DNA"/>
</dbReference>
<protein>
    <submittedName>
        <fullName evidence="1">Uncharacterized protein</fullName>
    </submittedName>
</protein>
<gene>
    <name evidence="1" type="ORF">SDC9_42465</name>
</gene>
<comment type="caution">
    <text evidence="1">The sequence shown here is derived from an EMBL/GenBank/DDBJ whole genome shotgun (WGS) entry which is preliminary data.</text>
</comment>
<accession>A0A644VYS3</accession>
<evidence type="ECO:0000313" key="1">
    <source>
        <dbReference type="EMBL" id="MPL96290.1"/>
    </source>
</evidence>
<dbReference type="AlphaFoldDB" id="A0A644VYS3"/>
<name>A0A644VYS3_9ZZZZ</name>
<sequence length="149" mass="16771">MILAENLHYQISTIVIVGIGITEIKTLLIGLKKPQKMQEDNTMPSIHSHTHCQAAPANAQTQAWQRVCLSNRTTKTTDKPTDEKEHRSDNSVYVAIAGIVVNRKSLLLRNFVLNGQISASNPLLHIHANRYAQAGKRQRQSKLTMKMEY</sequence>
<organism evidence="1">
    <name type="scientific">bioreactor metagenome</name>
    <dbReference type="NCBI Taxonomy" id="1076179"/>
    <lineage>
        <taxon>unclassified sequences</taxon>
        <taxon>metagenomes</taxon>
        <taxon>ecological metagenomes</taxon>
    </lineage>
</organism>